<evidence type="ECO:0000256" key="1">
    <source>
        <dbReference type="SAM" id="Phobius"/>
    </source>
</evidence>
<name>A0ABT7E1U2_9NEIS</name>
<evidence type="ECO:0000313" key="2">
    <source>
        <dbReference type="EMBL" id="MDK2124872.1"/>
    </source>
</evidence>
<keyword evidence="1" id="KW-0472">Membrane</keyword>
<proteinExistence type="predicted"/>
<gene>
    <name evidence="2" type="ORF">PZA18_12530</name>
</gene>
<dbReference type="InterPro" id="IPR012902">
    <property type="entry name" value="N_methyl_site"/>
</dbReference>
<organism evidence="2 3">
    <name type="scientific">Parachitinimonas caeni</name>
    <dbReference type="NCBI Taxonomy" id="3031301"/>
    <lineage>
        <taxon>Bacteria</taxon>
        <taxon>Pseudomonadati</taxon>
        <taxon>Pseudomonadota</taxon>
        <taxon>Betaproteobacteria</taxon>
        <taxon>Neisseriales</taxon>
        <taxon>Chitinibacteraceae</taxon>
        <taxon>Parachitinimonas</taxon>
    </lineage>
</organism>
<dbReference type="RefSeq" id="WP_284101184.1">
    <property type="nucleotide sequence ID" value="NZ_JARRAF010000013.1"/>
</dbReference>
<evidence type="ECO:0000313" key="3">
    <source>
        <dbReference type="Proteomes" id="UP001172778"/>
    </source>
</evidence>
<dbReference type="Pfam" id="PF16074">
    <property type="entry name" value="PilW"/>
    <property type="match status" value="1"/>
</dbReference>
<comment type="caution">
    <text evidence="2">The sequence shown here is derived from an EMBL/GenBank/DDBJ whole genome shotgun (WGS) entry which is preliminary data.</text>
</comment>
<accession>A0ABT7E1U2</accession>
<dbReference type="Proteomes" id="UP001172778">
    <property type="component" value="Unassembled WGS sequence"/>
</dbReference>
<dbReference type="Pfam" id="PF07963">
    <property type="entry name" value="N_methyl"/>
    <property type="match status" value="1"/>
</dbReference>
<sequence>MKLNRRFKSISPSRAQGFTLIEVMVAVAIGVFISILVQRSMISTLVAQRHTSTSNNAQDGGALAGLMLSRAIESSGFGLNKTQLIGCEALGNGYKYRLSPVEIIPGDSSDTILINAASPGVRFSASLLSSNTNLSVKADEGFRNNDLIVLDTDFSKAKTATDTVKTCLLARITDVNSGKFELLDNSKIIAGDANTLGQTRGYRLGQAGDSQPPALEAYRVVNNKLERCNRLATPACANDADWRMILENVVHLRAYYGIDTDGNLSIDTWRQEMPVGSANPPAKGAVSAVSKMETTYAPSNPTADNWVRTLAVRFALVVKADKRQPYPQEDLAPEKISLWQDGPDYKIPDRNYRYQVHEYLVPLRNISWRPAD</sequence>
<reference evidence="2" key="1">
    <citation type="submission" date="2023-03" db="EMBL/GenBank/DDBJ databases">
        <title>Chitinimonas shenzhenensis gen. nov., sp. nov., a novel member of family Burkholderiaceae isolated from activated sludge collected in Shen Zhen, China.</title>
        <authorList>
            <person name="Wang X."/>
        </authorList>
    </citation>
    <scope>NUCLEOTIDE SEQUENCE</scope>
    <source>
        <strain evidence="2">DQS-5</strain>
    </source>
</reference>
<dbReference type="PROSITE" id="PS00409">
    <property type="entry name" value="PROKAR_NTER_METHYL"/>
    <property type="match status" value="1"/>
</dbReference>
<protein>
    <submittedName>
        <fullName evidence="2">PilW family protein</fullName>
    </submittedName>
</protein>
<keyword evidence="3" id="KW-1185">Reference proteome</keyword>
<dbReference type="NCBIfam" id="TIGR02532">
    <property type="entry name" value="IV_pilin_GFxxxE"/>
    <property type="match status" value="1"/>
</dbReference>
<keyword evidence="1" id="KW-1133">Transmembrane helix</keyword>
<keyword evidence="1" id="KW-0812">Transmembrane</keyword>
<feature type="transmembrane region" description="Helical" evidence="1">
    <location>
        <begin position="20"/>
        <end position="37"/>
    </location>
</feature>
<dbReference type="EMBL" id="JARRAF010000013">
    <property type="protein sequence ID" value="MDK2124872.1"/>
    <property type="molecule type" value="Genomic_DNA"/>
</dbReference>
<dbReference type="InterPro" id="IPR032092">
    <property type="entry name" value="PilW"/>
</dbReference>